<evidence type="ECO:0000256" key="1">
    <source>
        <dbReference type="SAM" id="MobiDB-lite"/>
    </source>
</evidence>
<dbReference type="Gramene" id="PNT64013">
    <property type="protein sequence ID" value="PNT64013"/>
    <property type="gene ID" value="BRADI_4g23461v3"/>
</dbReference>
<evidence type="ECO:0000313" key="3">
    <source>
        <dbReference type="EnsemblPlants" id="PNT64013"/>
    </source>
</evidence>
<reference evidence="3" key="3">
    <citation type="submission" date="2018-08" db="UniProtKB">
        <authorList>
            <consortium name="EnsemblPlants"/>
        </authorList>
    </citation>
    <scope>IDENTIFICATION</scope>
    <source>
        <strain evidence="3">cv. Bd21</strain>
    </source>
</reference>
<feature type="compositionally biased region" description="Pro residues" evidence="1">
    <location>
        <begin position="31"/>
        <end position="46"/>
    </location>
</feature>
<dbReference type="Proteomes" id="UP000008810">
    <property type="component" value="Chromosome 4"/>
</dbReference>
<proteinExistence type="predicted"/>
<feature type="compositionally biased region" description="Basic and acidic residues" evidence="1">
    <location>
        <begin position="104"/>
        <end position="113"/>
    </location>
</feature>
<organism evidence="2">
    <name type="scientific">Brachypodium distachyon</name>
    <name type="common">Purple false brome</name>
    <name type="synonym">Trachynia distachya</name>
    <dbReference type="NCBI Taxonomy" id="15368"/>
    <lineage>
        <taxon>Eukaryota</taxon>
        <taxon>Viridiplantae</taxon>
        <taxon>Streptophyta</taxon>
        <taxon>Embryophyta</taxon>
        <taxon>Tracheophyta</taxon>
        <taxon>Spermatophyta</taxon>
        <taxon>Magnoliopsida</taxon>
        <taxon>Liliopsida</taxon>
        <taxon>Poales</taxon>
        <taxon>Poaceae</taxon>
        <taxon>BOP clade</taxon>
        <taxon>Pooideae</taxon>
        <taxon>Stipodae</taxon>
        <taxon>Brachypodieae</taxon>
        <taxon>Brachypodium</taxon>
    </lineage>
</organism>
<dbReference type="InParanoid" id="A0A2K2CPT0"/>
<evidence type="ECO:0000313" key="4">
    <source>
        <dbReference type="Proteomes" id="UP000008810"/>
    </source>
</evidence>
<keyword evidence="4" id="KW-1185">Reference proteome</keyword>
<dbReference type="EnsemblPlants" id="PNT64013">
    <property type="protein sequence ID" value="PNT64013"/>
    <property type="gene ID" value="BRADI_4g23461v3"/>
</dbReference>
<feature type="region of interest" description="Disordered" evidence="1">
    <location>
        <begin position="26"/>
        <end position="134"/>
    </location>
</feature>
<evidence type="ECO:0000313" key="2">
    <source>
        <dbReference type="EMBL" id="PNT64013.1"/>
    </source>
</evidence>
<sequence length="134" mass="14077">MPSNAAAACRCSAAAPFSSAAMACPCSVATQPPPAAPAPCLPPALPAPSIRQPPASPRPDLLQRPLSPPRLAPTTPLLQRRRDPAPSPAPPEPQGCSTVPPTAGRRDEREVQGKRKTAWPPDCPRVYLDARRTI</sequence>
<feature type="non-terminal residue" evidence="2">
    <location>
        <position position="134"/>
    </location>
</feature>
<dbReference type="AlphaFoldDB" id="A0A2K2CPT0"/>
<reference evidence="2" key="2">
    <citation type="submission" date="2017-06" db="EMBL/GenBank/DDBJ databases">
        <title>WGS assembly of Brachypodium distachyon.</title>
        <authorList>
            <consortium name="The International Brachypodium Initiative"/>
            <person name="Lucas S."/>
            <person name="Harmon-Smith M."/>
            <person name="Lail K."/>
            <person name="Tice H."/>
            <person name="Grimwood J."/>
            <person name="Bruce D."/>
            <person name="Barry K."/>
            <person name="Shu S."/>
            <person name="Lindquist E."/>
            <person name="Wang M."/>
            <person name="Pitluck S."/>
            <person name="Vogel J.P."/>
            <person name="Garvin D.F."/>
            <person name="Mockler T.C."/>
            <person name="Schmutz J."/>
            <person name="Rokhsar D."/>
            <person name="Bevan M.W."/>
        </authorList>
    </citation>
    <scope>NUCLEOTIDE SEQUENCE</scope>
    <source>
        <strain evidence="2">Bd21</strain>
    </source>
</reference>
<dbReference type="EMBL" id="CM000883">
    <property type="protein sequence ID" value="PNT64013.1"/>
    <property type="molecule type" value="Genomic_DNA"/>
</dbReference>
<accession>A0A2K2CPT0</accession>
<protein>
    <submittedName>
        <fullName evidence="2 3">Uncharacterized protein</fullName>
    </submittedName>
</protein>
<reference evidence="2 3" key="1">
    <citation type="journal article" date="2010" name="Nature">
        <title>Genome sequencing and analysis of the model grass Brachypodium distachyon.</title>
        <authorList>
            <consortium name="International Brachypodium Initiative"/>
        </authorList>
    </citation>
    <scope>NUCLEOTIDE SEQUENCE [LARGE SCALE GENOMIC DNA]</scope>
    <source>
        <strain evidence="2 3">Bd21</strain>
    </source>
</reference>
<name>A0A2K2CPT0_BRADI</name>
<gene>
    <name evidence="2" type="ORF">BRADI_4g23461v3</name>
</gene>